<protein>
    <submittedName>
        <fullName evidence="1">DUF1850 domain-containing protein</fullName>
    </submittedName>
</protein>
<evidence type="ECO:0000313" key="2">
    <source>
        <dbReference type="Proteomes" id="UP001595880"/>
    </source>
</evidence>
<reference evidence="2" key="1">
    <citation type="journal article" date="2019" name="Int. J. Syst. Evol. Microbiol.">
        <title>The Global Catalogue of Microorganisms (GCM) 10K type strain sequencing project: providing services to taxonomists for standard genome sequencing and annotation.</title>
        <authorList>
            <consortium name="The Broad Institute Genomics Platform"/>
            <consortium name="The Broad Institute Genome Sequencing Center for Infectious Disease"/>
            <person name="Wu L."/>
            <person name="Ma J."/>
        </authorList>
    </citation>
    <scope>NUCLEOTIDE SEQUENCE [LARGE SCALE GENOMIC DNA]</scope>
    <source>
        <strain evidence="2">KACC 14058</strain>
    </source>
</reference>
<dbReference type="InterPro" id="IPR015001">
    <property type="entry name" value="DUF1850"/>
</dbReference>
<organism evidence="1 2">
    <name type="scientific">Gracilibacillus marinus</name>
    <dbReference type="NCBI Taxonomy" id="630535"/>
    <lineage>
        <taxon>Bacteria</taxon>
        <taxon>Bacillati</taxon>
        <taxon>Bacillota</taxon>
        <taxon>Bacilli</taxon>
        <taxon>Bacillales</taxon>
        <taxon>Bacillaceae</taxon>
        <taxon>Gracilibacillus</taxon>
    </lineage>
</organism>
<accession>A0ABV8VP49</accession>
<dbReference type="Proteomes" id="UP001595880">
    <property type="component" value="Unassembled WGS sequence"/>
</dbReference>
<proteinExistence type="predicted"/>
<comment type="caution">
    <text evidence="1">The sequence shown here is derived from an EMBL/GenBank/DDBJ whole genome shotgun (WGS) entry which is preliminary data.</text>
</comment>
<dbReference type="RefSeq" id="WP_390194642.1">
    <property type="nucleotide sequence ID" value="NZ_JBHSDV010000001.1"/>
</dbReference>
<evidence type="ECO:0000313" key="1">
    <source>
        <dbReference type="EMBL" id="MFC4386211.1"/>
    </source>
</evidence>
<dbReference type="Pfam" id="PF08905">
    <property type="entry name" value="DUF1850"/>
    <property type="match status" value="1"/>
</dbReference>
<sequence>MRNKILLFVVICMLGLTFLLTTPSQTALLFYKENTSNIEAFLPLEPGDCFTIIFTHSIHLTDVEEKYMITNEMEIVQTDMIYEQFGIGMPSNAEGQATFDYQNGTYHLSNLNQHFEHMKIRNGKTVSNHRLQWYKDNHTHMVHFNDYFAPGDWFTVKVEKLSFLQYLKGVRIDADQSS</sequence>
<dbReference type="EMBL" id="JBHSDV010000001">
    <property type="protein sequence ID" value="MFC4386211.1"/>
    <property type="molecule type" value="Genomic_DNA"/>
</dbReference>
<keyword evidence="2" id="KW-1185">Reference proteome</keyword>
<name>A0ABV8VP49_9BACI</name>
<gene>
    <name evidence="1" type="ORF">ACFOZ1_00170</name>
</gene>